<protein>
    <recommendedName>
        <fullName evidence="3">Active regulator of SIRT1</fullName>
    </recommendedName>
    <alternativeName>
        <fullName evidence="5">40S ribosomal protein S19-binding protein 1</fullName>
    </alternativeName>
</protein>
<dbReference type="AlphaFoldDB" id="A0A8J5CDG3"/>
<dbReference type="GO" id="GO:0019899">
    <property type="term" value="F:enzyme binding"/>
    <property type="evidence" value="ECO:0007669"/>
    <property type="project" value="TreeGrafter"/>
</dbReference>
<keyword evidence="8" id="KW-1185">Reference proteome</keyword>
<evidence type="ECO:0000313" key="7">
    <source>
        <dbReference type="EMBL" id="KAG0719343.1"/>
    </source>
</evidence>
<evidence type="ECO:0000313" key="8">
    <source>
        <dbReference type="Proteomes" id="UP000770661"/>
    </source>
</evidence>
<name>A0A8J5CDG3_CHIOP</name>
<dbReference type="PRINTS" id="PR02029">
    <property type="entry name" value="ACTREGSIRT1"/>
</dbReference>
<accession>A0A8J5CDG3</accession>
<dbReference type="OrthoDB" id="6373373at2759"/>
<sequence>MSWSLVNRGLDLCEDQQTVSKSRKVDKQVLAGKGSRHQREKRAAKQRKVAEQRQQQLKSLLGQRQGVSALEKYHQNAPKDRTLENIKLLKKIDRKCTPLEYVDKILNQHSKQLERRAAAREAGQGQGKNKPQKETSVFSDEDFERMNKEWLKLY</sequence>
<evidence type="ECO:0000256" key="4">
    <source>
        <dbReference type="ARBA" id="ARBA00023242"/>
    </source>
</evidence>
<evidence type="ECO:0000256" key="5">
    <source>
        <dbReference type="ARBA" id="ARBA00032748"/>
    </source>
</evidence>
<comment type="subcellular location">
    <subcellularLocation>
        <location evidence="1">Nucleus</location>
        <location evidence="1">Nucleolus</location>
    </subcellularLocation>
</comment>
<feature type="compositionally biased region" description="Basic residues" evidence="6">
    <location>
        <begin position="34"/>
        <end position="47"/>
    </location>
</feature>
<comment type="caution">
    <text evidence="7">The sequence shown here is derived from an EMBL/GenBank/DDBJ whole genome shotgun (WGS) entry which is preliminary data.</text>
</comment>
<dbReference type="Proteomes" id="UP000770661">
    <property type="component" value="Unassembled WGS sequence"/>
</dbReference>
<gene>
    <name evidence="7" type="ORF">GWK47_050673</name>
</gene>
<evidence type="ECO:0000256" key="6">
    <source>
        <dbReference type="SAM" id="MobiDB-lite"/>
    </source>
</evidence>
<evidence type="ECO:0000256" key="1">
    <source>
        <dbReference type="ARBA" id="ARBA00004604"/>
    </source>
</evidence>
<dbReference type="Pfam" id="PF15684">
    <property type="entry name" value="AROS"/>
    <property type="match status" value="1"/>
</dbReference>
<feature type="region of interest" description="Disordered" evidence="6">
    <location>
        <begin position="23"/>
        <end position="56"/>
    </location>
</feature>
<dbReference type="EMBL" id="JACEEZ010014674">
    <property type="protein sequence ID" value="KAG0719343.1"/>
    <property type="molecule type" value="Genomic_DNA"/>
</dbReference>
<feature type="region of interest" description="Disordered" evidence="6">
    <location>
        <begin position="111"/>
        <end position="141"/>
    </location>
</feature>
<dbReference type="PANTHER" id="PTHR31454:SF2">
    <property type="entry name" value="ACTIVE REGULATOR OF SIRT1"/>
    <property type="match status" value="1"/>
</dbReference>
<dbReference type="InterPro" id="IPR023262">
    <property type="entry name" value="AROS"/>
</dbReference>
<organism evidence="7 8">
    <name type="scientific">Chionoecetes opilio</name>
    <name type="common">Atlantic snow crab</name>
    <name type="synonym">Cancer opilio</name>
    <dbReference type="NCBI Taxonomy" id="41210"/>
    <lineage>
        <taxon>Eukaryota</taxon>
        <taxon>Metazoa</taxon>
        <taxon>Ecdysozoa</taxon>
        <taxon>Arthropoda</taxon>
        <taxon>Crustacea</taxon>
        <taxon>Multicrustacea</taxon>
        <taxon>Malacostraca</taxon>
        <taxon>Eumalacostraca</taxon>
        <taxon>Eucarida</taxon>
        <taxon>Decapoda</taxon>
        <taxon>Pleocyemata</taxon>
        <taxon>Brachyura</taxon>
        <taxon>Eubrachyura</taxon>
        <taxon>Majoidea</taxon>
        <taxon>Majidae</taxon>
        <taxon>Chionoecetes</taxon>
    </lineage>
</organism>
<evidence type="ECO:0000256" key="3">
    <source>
        <dbReference type="ARBA" id="ARBA00016855"/>
    </source>
</evidence>
<evidence type="ECO:0000256" key="2">
    <source>
        <dbReference type="ARBA" id="ARBA00007318"/>
    </source>
</evidence>
<comment type="similarity">
    <text evidence="2">Belongs to the AROS family.</text>
</comment>
<dbReference type="PANTHER" id="PTHR31454">
    <property type="entry name" value="ACTIVE REGULATOR OF SIRT1"/>
    <property type="match status" value="1"/>
</dbReference>
<reference evidence="7" key="1">
    <citation type="submission" date="2020-07" db="EMBL/GenBank/DDBJ databases">
        <title>The High-quality genome of the commercially important snow crab, Chionoecetes opilio.</title>
        <authorList>
            <person name="Jeong J.-H."/>
            <person name="Ryu S."/>
        </authorList>
    </citation>
    <scope>NUCLEOTIDE SEQUENCE</scope>
    <source>
        <strain evidence="7">MADBK_172401_WGS</strain>
        <tissue evidence="7">Digestive gland</tissue>
    </source>
</reference>
<keyword evidence="4" id="KW-0539">Nucleus</keyword>
<dbReference type="GO" id="GO:0005730">
    <property type="term" value="C:nucleolus"/>
    <property type="evidence" value="ECO:0007669"/>
    <property type="project" value="UniProtKB-SubCell"/>
</dbReference>
<proteinExistence type="inferred from homology"/>